<protein>
    <submittedName>
        <fullName evidence="1">Uncharacterized protein</fullName>
    </submittedName>
</protein>
<sequence length="168" mass="19199">MVRFDAWPIYSAICRRTDSTGLVESATPLQRPMDTFGRTRDLQLLKQRVVSLTCYSYPPSLNPDANTQTLFCRLRNKASSVYQIAYATVRLVTIAGSNRCTEYGRLEFGPQADLLPVSRQWHMLHAFTAPSPWRTDVRHFERLDTPPSCRSHMLHLTTIMQATLKTPP</sequence>
<reference evidence="2" key="1">
    <citation type="journal article" date="2007" name="Plant Cell">
        <title>Dothideomycete-plant interactions illuminated by genome sequencing and EST analysis of the wheat pathogen Stagonospora nodorum.</title>
        <authorList>
            <person name="Hane J.K."/>
            <person name="Lowe R.G."/>
            <person name="Solomon P.S."/>
            <person name="Tan K.C."/>
            <person name="Schoch C.L."/>
            <person name="Spatafora J.W."/>
            <person name="Crous P.W."/>
            <person name="Kodira C."/>
            <person name="Birren B.W."/>
            <person name="Galagan J.E."/>
            <person name="Torriani S.F."/>
            <person name="McDonald B.A."/>
            <person name="Oliver R.P."/>
        </authorList>
    </citation>
    <scope>NUCLEOTIDE SEQUENCE [LARGE SCALE GENOMIC DNA]</scope>
    <source>
        <strain evidence="2">SN15 / ATCC MYA-4574 / FGSC 10173</strain>
    </source>
</reference>
<dbReference type="EMBL" id="CH445326">
    <property type="protein sequence ID" value="EAT91040.1"/>
    <property type="molecule type" value="Genomic_DNA"/>
</dbReference>
<proteinExistence type="predicted"/>
<organism evidence="1 2">
    <name type="scientific">Phaeosphaeria nodorum (strain SN15 / ATCC MYA-4574 / FGSC 10173)</name>
    <name type="common">Glume blotch fungus</name>
    <name type="synonym">Parastagonospora nodorum</name>
    <dbReference type="NCBI Taxonomy" id="321614"/>
    <lineage>
        <taxon>Eukaryota</taxon>
        <taxon>Fungi</taxon>
        <taxon>Dikarya</taxon>
        <taxon>Ascomycota</taxon>
        <taxon>Pezizomycotina</taxon>
        <taxon>Dothideomycetes</taxon>
        <taxon>Pleosporomycetidae</taxon>
        <taxon>Pleosporales</taxon>
        <taxon>Pleosporineae</taxon>
        <taxon>Phaeosphaeriaceae</taxon>
        <taxon>Parastagonospora</taxon>
    </lineage>
</organism>
<name>Q0V3M3_PHANO</name>
<accession>Q0V3M3</accession>
<dbReference type="RefSeq" id="XP_001792032.1">
    <property type="nucleotide sequence ID" value="XM_001791980.1"/>
</dbReference>
<dbReference type="GeneID" id="5968877"/>
<dbReference type="Proteomes" id="UP000001055">
    <property type="component" value="Unassembled WGS sequence"/>
</dbReference>
<dbReference type="KEGG" id="pno:SNOG_01391"/>
<evidence type="ECO:0000313" key="2">
    <source>
        <dbReference type="Proteomes" id="UP000001055"/>
    </source>
</evidence>
<dbReference type="AlphaFoldDB" id="Q0V3M3"/>
<dbReference type="InParanoid" id="Q0V3M3"/>
<gene>
    <name evidence="1" type="ORF">SNOG_01391</name>
</gene>
<evidence type="ECO:0000313" key="1">
    <source>
        <dbReference type="EMBL" id="EAT91040.1"/>
    </source>
</evidence>